<evidence type="ECO:0000313" key="2">
    <source>
        <dbReference type="EMBL" id="QBG38621.1"/>
    </source>
</evidence>
<dbReference type="GeneID" id="44800424"/>
<organism evidence="2">
    <name type="scientific">Acropyga guianensis</name>
    <dbReference type="NCBI Taxonomy" id="602208"/>
    <lineage>
        <taxon>Eukaryota</taxon>
        <taxon>Metazoa</taxon>
        <taxon>Ecdysozoa</taxon>
        <taxon>Arthropoda</taxon>
        <taxon>Hexapoda</taxon>
        <taxon>Insecta</taxon>
        <taxon>Pterygota</taxon>
        <taxon>Neoptera</taxon>
        <taxon>Endopterygota</taxon>
        <taxon>Hymenoptera</taxon>
        <taxon>Apocrita</taxon>
        <taxon>Aculeata</taxon>
        <taxon>Formicoidea</taxon>
        <taxon>Formicidae</taxon>
        <taxon>Formicinae</taxon>
        <taxon>Acropyga</taxon>
    </lineage>
</organism>
<sequence length="51" mass="6519">MPHMSPMMWMLILYFTLVILLMIMNMMYFKIIFNLKIKTILIDKFKWMWKW</sequence>
<evidence type="ECO:0000256" key="1">
    <source>
        <dbReference type="SAM" id="Phobius"/>
    </source>
</evidence>
<accession>A0A6G5NID3</accession>
<dbReference type="EMBL" id="MH158406">
    <property type="protein sequence ID" value="QBG38621.1"/>
    <property type="molecule type" value="Genomic_DNA"/>
</dbReference>
<dbReference type="AlphaFoldDB" id="A0A6G5NID3"/>
<keyword evidence="1" id="KW-1133">Transmembrane helix</keyword>
<name>A0A6G5NID3_9HYME</name>
<gene>
    <name evidence="2" type="primary">atp8</name>
</gene>
<feature type="transmembrane region" description="Helical" evidence="1">
    <location>
        <begin position="6"/>
        <end position="29"/>
    </location>
</feature>
<proteinExistence type="predicted"/>
<keyword evidence="1" id="KW-0812">Transmembrane</keyword>
<reference evidence="2" key="1">
    <citation type="submission" date="2018-04" db="EMBL/GenBank/DDBJ databases">
        <title>Evolution of mitochondrial genomes in the ant genus Acropyga (Hymenoptera: Formicidae: Formicinae).</title>
        <authorList>
            <person name="Duan X.-Y."/>
            <person name="Qian Z.-Q."/>
        </authorList>
    </citation>
    <scope>NUCLEOTIDE SEQUENCE</scope>
</reference>
<protein>
    <submittedName>
        <fullName evidence="2">ATP synthase F0 subunit 8</fullName>
    </submittedName>
</protein>
<keyword evidence="2" id="KW-0496">Mitochondrion</keyword>
<keyword evidence="1" id="KW-0472">Membrane</keyword>
<dbReference type="RefSeq" id="YP_009735117.1">
    <property type="nucleotide sequence ID" value="NC_046422.1"/>
</dbReference>
<dbReference type="CTD" id="4509"/>
<geneLocation type="mitochondrion" evidence="2"/>